<dbReference type="Proteomes" id="UP000469890">
    <property type="component" value="Unassembled WGS sequence"/>
</dbReference>
<dbReference type="EMBL" id="JAAECE010000006">
    <property type="protein sequence ID" value="KAF1799327.1"/>
    <property type="molecule type" value="Genomic_DNA"/>
</dbReference>
<evidence type="ECO:0000256" key="12">
    <source>
        <dbReference type="ARBA" id="ARBA00023204"/>
    </source>
</evidence>
<proteinExistence type="inferred from homology"/>
<evidence type="ECO:0000256" key="7">
    <source>
        <dbReference type="ARBA" id="ARBA00020990"/>
    </source>
</evidence>
<dbReference type="Gene3D" id="3.90.1170.20">
    <property type="entry name" value="Quinolinate phosphoribosyl transferase, N-terminal domain"/>
    <property type="match status" value="1"/>
</dbReference>
<keyword evidence="10 19" id="KW-0808">Transferase</keyword>
<keyword evidence="9" id="KW-0328">Glycosyltransferase</keyword>
<dbReference type="FunFam" id="3.20.20.70:FF:000090">
    <property type="entry name" value="Nicotinate-nucleotide pyrophosphorylase [carboxylating]"/>
    <property type="match status" value="1"/>
</dbReference>
<dbReference type="EC" id="2.4.2.19" evidence="6"/>
<comment type="pathway">
    <text evidence="3">Cofactor biosynthesis; NAD(+) biosynthesis; nicotinate D-ribonucleotide from quinolinate: step 1/1.</text>
</comment>
<dbReference type="GO" id="GO:0034213">
    <property type="term" value="P:quinolinate catabolic process"/>
    <property type="evidence" value="ECO:0007669"/>
    <property type="project" value="TreeGrafter"/>
</dbReference>
<dbReference type="InterPro" id="IPR002638">
    <property type="entry name" value="Quinolinate_PRibosylTrfase_C"/>
</dbReference>
<dbReference type="InterPro" id="IPR036068">
    <property type="entry name" value="Nicotinate_pribotase-like_C"/>
</dbReference>
<evidence type="ECO:0000256" key="6">
    <source>
        <dbReference type="ARBA" id="ARBA00011944"/>
    </source>
</evidence>
<dbReference type="InterPro" id="IPR022412">
    <property type="entry name" value="Quinolinate_PRibosylTrfase_N"/>
</dbReference>
<evidence type="ECO:0000256" key="2">
    <source>
        <dbReference type="ARBA" id="ARBA00004123"/>
    </source>
</evidence>
<evidence type="ECO:0000256" key="8">
    <source>
        <dbReference type="ARBA" id="ARBA00022642"/>
    </source>
</evidence>
<dbReference type="InterPro" id="IPR027277">
    <property type="entry name" value="NadC/ModD"/>
</dbReference>
<comment type="subunit">
    <text evidence="5">Hexamer formed by 3 homodimers.</text>
</comment>
<evidence type="ECO:0000256" key="1">
    <source>
        <dbReference type="ARBA" id="ARBA00003237"/>
    </source>
</evidence>
<accession>A0A8H4BD90</accession>
<feature type="domain" description="Quinolinate phosphoribosyl transferase C-terminal" evidence="16">
    <location>
        <begin position="119"/>
        <end position="265"/>
    </location>
</feature>
<evidence type="ECO:0000256" key="10">
    <source>
        <dbReference type="ARBA" id="ARBA00022679"/>
    </source>
</evidence>
<evidence type="ECO:0000256" key="13">
    <source>
        <dbReference type="ARBA" id="ARBA00023242"/>
    </source>
</evidence>
<dbReference type="FunFam" id="3.90.1170.20:FF:000003">
    <property type="entry name" value="Nicotinate-nucleotide pyrophosphorylase [carboxylating]"/>
    <property type="match status" value="1"/>
</dbReference>
<dbReference type="CDD" id="cd22285">
    <property type="entry name" value="HD_XLF_N"/>
    <property type="match status" value="1"/>
</dbReference>
<dbReference type="AlphaFoldDB" id="A0A8H4BD90"/>
<evidence type="ECO:0000256" key="5">
    <source>
        <dbReference type="ARBA" id="ARBA00011218"/>
    </source>
</evidence>
<keyword evidence="13" id="KW-0539">Nucleus</keyword>
<comment type="similarity">
    <text evidence="4">Belongs to the NadC/ModD family.</text>
</comment>
<dbReference type="SUPFAM" id="SSF54675">
    <property type="entry name" value="Nicotinate/Quinolinate PRTase N-terminal domain-like"/>
    <property type="match status" value="1"/>
</dbReference>
<keyword evidence="11" id="KW-0227">DNA damage</keyword>
<dbReference type="InterPro" id="IPR038051">
    <property type="entry name" value="XRCC4-like_N_sf"/>
</dbReference>
<dbReference type="InterPro" id="IPR015381">
    <property type="entry name" value="XLF-like_N"/>
</dbReference>
<dbReference type="Pfam" id="PF01729">
    <property type="entry name" value="QRPTase_C"/>
    <property type="match status" value="1"/>
</dbReference>
<feature type="domain" description="XLF-like N-terminal" evidence="18">
    <location>
        <begin position="272"/>
        <end position="378"/>
    </location>
</feature>
<evidence type="ECO:0000256" key="3">
    <source>
        <dbReference type="ARBA" id="ARBA00004893"/>
    </source>
</evidence>
<dbReference type="Pfam" id="PF09302">
    <property type="entry name" value="XLF"/>
    <property type="match status" value="1"/>
</dbReference>
<comment type="subcellular location">
    <subcellularLocation>
        <location evidence="2">Nucleus</location>
    </subcellularLocation>
</comment>
<dbReference type="CDD" id="cd01572">
    <property type="entry name" value="QPRTase"/>
    <property type="match status" value="1"/>
</dbReference>
<reference evidence="19 20" key="1">
    <citation type="submission" date="2019-09" db="EMBL/GenBank/DDBJ databases">
        <authorList>
            <consortium name="DOE Joint Genome Institute"/>
            <person name="Mondo S.J."/>
            <person name="Navarro-Mendoza M.I."/>
            <person name="Perez-Arques C."/>
            <person name="Panchal S."/>
            <person name="Nicolas F.E."/>
            <person name="Ganguly P."/>
            <person name="Pangilinan J."/>
            <person name="Grigoriev I."/>
            <person name="Heitman J."/>
            <person name="Sanya K."/>
            <person name="Garre V."/>
        </authorList>
    </citation>
    <scope>NUCLEOTIDE SEQUENCE [LARGE SCALE GENOMIC DNA]</scope>
    <source>
        <strain evidence="19 20">MU402</strain>
    </source>
</reference>
<feature type="domain" description="Quinolinate phosphoribosyl transferase N-terminal" evidence="17">
    <location>
        <begin position="39"/>
        <end position="111"/>
    </location>
</feature>
<evidence type="ECO:0000313" key="19">
    <source>
        <dbReference type="EMBL" id="KAF1799327.1"/>
    </source>
</evidence>
<dbReference type="GO" id="GO:0004514">
    <property type="term" value="F:nicotinate-nucleotide diphosphorylase (carboxylating) activity"/>
    <property type="evidence" value="ECO:0007669"/>
    <property type="project" value="UniProtKB-EC"/>
</dbReference>
<evidence type="ECO:0000256" key="9">
    <source>
        <dbReference type="ARBA" id="ARBA00022676"/>
    </source>
</evidence>
<dbReference type="InterPro" id="IPR013785">
    <property type="entry name" value="Aldolase_TIM"/>
</dbReference>
<dbReference type="GO" id="GO:0005737">
    <property type="term" value="C:cytoplasm"/>
    <property type="evidence" value="ECO:0007669"/>
    <property type="project" value="TreeGrafter"/>
</dbReference>
<evidence type="ECO:0000259" key="17">
    <source>
        <dbReference type="Pfam" id="PF02749"/>
    </source>
</evidence>
<gene>
    <name evidence="19" type="ORF">FB192DRAFT_1423171</name>
</gene>
<dbReference type="SUPFAM" id="SSF51690">
    <property type="entry name" value="Nicotinate/Quinolinate PRTase C-terminal domain-like"/>
    <property type="match status" value="1"/>
</dbReference>
<evidence type="ECO:0000313" key="20">
    <source>
        <dbReference type="Proteomes" id="UP000469890"/>
    </source>
</evidence>
<comment type="catalytic activity">
    <reaction evidence="15">
        <text>nicotinate beta-D-ribonucleotide + CO2 + diphosphate = quinolinate + 5-phospho-alpha-D-ribose 1-diphosphate + 2 H(+)</text>
        <dbReference type="Rhea" id="RHEA:12733"/>
        <dbReference type="ChEBI" id="CHEBI:15378"/>
        <dbReference type="ChEBI" id="CHEBI:16526"/>
        <dbReference type="ChEBI" id="CHEBI:29959"/>
        <dbReference type="ChEBI" id="CHEBI:33019"/>
        <dbReference type="ChEBI" id="CHEBI:57502"/>
        <dbReference type="ChEBI" id="CHEBI:58017"/>
        <dbReference type="EC" id="2.4.2.19"/>
    </reaction>
</comment>
<dbReference type="InterPro" id="IPR004393">
    <property type="entry name" value="NadC"/>
</dbReference>
<name>A0A8H4BD90_MUCCL</name>
<organism evidence="19 20">
    <name type="scientific">Mucor circinelloides f. lusitanicus</name>
    <name type="common">Mucor racemosus var. lusitanicus</name>
    <dbReference type="NCBI Taxonomy" id="29924"/>
    <lineage>
        <taxon>Eukaryota</taxon>
        <taxon>Fungi</taxon>
        <taxon>Fungi incertae sedis</taxon>
        <taxon>Mucoromycota</taxon>
        <taxon>Mucoromycotina</taxon>
        <taxon>Mucoromycetes</taxon>
        <taxon>Mucorales</taxon>
        <taxon>Mucorineae</taxon>
        <taxon>Mucoraceae</taxon>
        <taxon>Mucor</taxon>
    </lineage>
</organism>
<dbReference type="GO" id="GO:0009435">
    <property type="term" value="P:NAD+ biosynthetic process"/>
    <property type="evidence" value="ECO:0007669"/>
    <property type="project" value="UniProtKB-UniPathway"/>
</dbReference>
<keyword evidence="12" id="KW-0234">DNA repair</keyword>
<evidence type="ECO:0000256" key="4">
    <source>
        <dbReference type="ARBA" id="ARBA00009400"/>
    </source>
</evidence>
<dbReference type="InterPro" id="IPR037128">
    <property type="entry name" value="Quinolinate_PRibosylTase_N_sf"/>
</dbReference>
<dbReference type="PANTHER" id="PTHR32179:SF3">
    <property type="entry name" value="NICOTINATE-NUCLEOTIDE PYROPHOSPHORYLASE [CARBOXYLATING]"/>
    <property type="match status" value="1"/>
</dbReference>
<evidence type="ECO:0000256" key="11">
    <source>
        <dbReference type="ARBA" id="ARBA00022763"/>
    </source>
</evidence>
<comment type="function">
    <text evidence="1">Involved in the catabolism of quinolinic acid (QA).</text>
</comment>
<evidence type="ECO:0000256" key="15">
    <source>
        <dbReference type="ARBA" id="ARBA00047445"/>
    </source>
</evidence>
<dbReference type="UniPathway" id="UPA00253">
    <property type="reaction ID" value="UER00331"/>
</dbReference>
<protein>
    <recommendedName>
        <fullName evidence="7">Nicotinate-nucleotide pyrophosphorylase [carboxylating]</fullName>
        <ecNumber evidence="6">2.4.2.19</ecNumber>
    </recommendedName>
    <alternativeName>
        <fullName evidence="14">Quinolinate phosphoribosyltransferase [decarboxylating]</fullName>
    </alternativeName>
</protein>
<dbReference type="NCBIfam" id="TIGR00078">
    <property type="entry name" value="nadC"/>
    <property type="match status" value="1"/>
</dbReference>
<evidence type="ECO:0000259" key="18">
    <source>
        <dbReference type="Pfam" id="PF09302"/>
    </source>
</evidence>
<dbReference type="GO" id="GO:0006303">
    <property type="term" value="P:double-strand break repair via nonhomologous end joining"/>
    <property type="evidence" value="ECO:0007669"/>
    <property type="project" value="UniProtKB-ARBA"/>
</dbReference>
<evidence type="ECO:0000256" key="14">
    <source>
        <dbReference type="ARBA" id="ARBA00033102"/>
    </source>
</evidence>
<keyword evidence="8" id="KW-0662">Pyridine nucleotide biosynthesis</keyword>
<sequence length="473" mass="52905">MAQYAHLLATNYKQLIADYLAEDVPSFDYGGFVVGEDDQVAILYCKAEGVVAGVPFFDEVFKQLDCRVEWTCKEGDWLKPDGKQEIARVYGCARNILLGERTALNIISRCSGIALRARMVSDLQKAKGFKGVIAATRKTTPGFRLVEKYGVLVGGLDTHRMDLSSMVMLKDNHIWSSGSITKAVQNARSVCGFALKIEVECQSEQEADEAIAAGADIVMLDNFTGEGLKAAAKSIKERWAAKGKTHFLIESSGGITYETCAGYFCEAWIIRRAENKTYYIKRIFEENEYVIFITDLCLVWFEHGDYKRIQQNAKLQNIDIESKREAAAVLVRLKQLFLESLSRCMIQKEAGKLKLHCKPTISQIQNRINTLSWIFNCELLDQETTNGDALSGPQVIYHHFIQPSQAIVNHFTENMSDENQIKLKMVTFKGPAAASAKASASMYSTTALSYMSELINDKSKKSAHVSRWKAIAD</sequence>
<dbReference type="Pfam" id="PF02749">
    <property type="entry name" value="QRPTase_N"/>
    <property type="match status" value="1"/>
</dbReference>
<dbReference type="GO" id="GO:0005634">
    <property type="term" value="C:nucleus"/>
    <property type="evidence" value="ECO:0007669"/>
    <property type="project" value="UniProtKB-SubCell"/>
</dbReference>
<dbReference type="Gene3D" id="3.20.20.70">
    <property type="entry name" value="Aldolase class I"/>
    <property type="match status" value="1"/>
</dbReference>
<dbReference type="PANTHER" id="PTHR32179">
    <property type="entry name" value="NICOTINATE-NUCLEOTIDE PYROPHOSPHORYLASE [CARBOXYLATING]"/>
    <property type="match status" value="1"/>
</dbReference>
<comment type="caution">
    <text evidence="19">The sequence shown here is derived from an EMBL/GenBank/DDBJ whole genome shotgun (WGS) entry which is preliminary data.</text>
</comment>
<dbReference type="Gene3D" id="2.170.210.10">
    <property type="entry name" value="DNA double-strand break repair and VJ recombination XRCC4, N-terminal"/>
    <property type="match status" value="1"/>
</dbReference>
<evidence type="ECO:0000259" key="16">
    <source>
        <dbReference type="Pfam" id="PF01729"/>
    </source>
</evidence>